<accession>A0A6U8FVZ4</accession>
<evidence type="ECO:0000313" key="2">
    <source>
        <dbReference type="EMBL" id="CAD9023624.1"/>
    </source>
</evidence>
<proteinExistence type="predicted"/>
<gene>
    <name evidence="2" type="ORF">EGYM00392_LOCUS34749</name>
    <name evidence="3" type="ORF">EGYM00392_LOCUS34751</name>
</gene>
<evidence type="ECO:0000313" key="3">
    <source>
        <dbReference type="EMBL" id="CAD9023626.1"/>
    </source>
</evidence>
<name>A0A6U8FVZ4_9EUGL</name>
<organism evidence="2">
    <name type="scientific">Eutreptiella gymnastica</name>
    <dbReference type="NCBI Taxonomy" id="73025"/>
    <lineage>
        <taxon>Eukaryota</taxon>
        <taxon>Discoba</taxon>
        <taxon>Euglenozoa</taxon>
        <taxon>Euglenida</taxon>
        <taxon>Spirocuta</taxon>
        <taxon>Euglenophyceae</taxon>
        <taxon>Eutreptiales</taxon>
        <taxon>Eutreptiaceae</taxon>
        <taxon>Eutreptiella</taxon>
    </lineage>
</organism>
<protein>
    <submittedName>
        <fullName evidence="2">Uncharacterized protein</fullName>
    </submittedName>
</protein>
<sequence length="140" mass="14508">MSPCFVHSKLLHFRCQEYEAAEEEGKTKDQEELSRVPDEATEPEKQQAADVASAAAVAKQVKEQEKRRAAGAVAAATAAAVNAAATAAAYQAQEQEKQRAAGAEAAAAAAIQGLDNVVTCARATQLPSGSEGGHRSASDQ</sequence>
<feature type="compositionally biased region" description="Basic and acidic residues" evidence="1">
    <location>
        <begin position="23"/>
        <end position="47"/>
    </location>
</feature>
<feature type="region of interest" description="Disordered" evidence="1">
    <location>
        <begin position="21"/>
        <end position="51"/>
    </location>
</feature>
<dbReference type="EMBL" id="HBGA01092987">
    <property type="protein sequence ID" value="CAD9023624.1"/>
    <property type="molecule type" value="Transcribed_RNA"/>
</dbReference>
<dbReference type="AlphaFoldDB" id="A0A6U8FVZ4"/>
<evidence type="ECO:0000256" key="1">
    <source>
        <dbReference type="SAM" id="MobiDB-lite"/>
    </source>
</evidence>
<dbReference type="EMBL" id="HBGA01092989">
    <property type="protein sequence ID" value="CAD9023626.1"/>
    <property type="molecule type" value="Transcribed_RNA"/>
</dbReference>
<reference evidence="2" key="1">
    <citation type="submission" date="2021-01" db="EMBL/GenBank/DDBJ databases">
        <authorList>
            <person name="Corre E."/>
            <person name="Pelletier E."/>
            <person name="Niang G."/>
            <person name="Scheremetjew M."/>
            <person name="Finn R."/>
            <person name="Kale V."/>
            <person name="Holt S."/>
            <person name="Cochrane G."/>
            <person name="Meng A."/>
            <person name="Brown T."/>
            <person name="Cohen L."/>
        </authorList>
    </citation>
    <scope>NUCLEOTIDE SEQUENCE</scope>
    <source>
        <strain evidence="2">NIES-381</strain>
    </source>
</reference>